<evidence type="ECO:0008006" key="4">
    <source>
        <dbReference type="Google" id="ProtNLM"/>
    </source>
</evidence>
<proteinExistence type="predicted"/>
<dbReference type="AlphaFoldDB" id="A0A4Q9GXJ1"/>
<name>A0A4Q9GXJ1_9BURK</name>
<evidence type="ECO:0000256" key="1">
    <source>
        <dbReference type="SAM" id="SignalP"/>
    </source>
</evidence>
<protein>
    <recommendedName>
        <fullName evidence="4">APCDD1 domain-containing protein</fullName>
    </recommendedName>
</protein>
<feature type="signal peptide" evidence="1">
    <location>
        <begin position="1"/>
        <end position="24"/>
    </location>
</feature>
<dbReference type="EMBL" id="SIXI01000007">
    <property type="protein sequence ID" value="TBO28342.1"/>
    <property type="molecule type" value="Genomic_DNA"/>
</dbReference>
<evidence type="ECO:0000313" key="3">
    <source>
        <dbReference type="Proteomes" id="UP000292120"/>
    </source>
</evidence>
<accession>A0A4Q9GXJ1</accession>
<reference evidence="2 3" key="1">
    <citation type="submission" date="2019-02" db="EMBL/GenBank/DDBJ databases">
        <title>Aquabacterium sp. strain KMB7.</title>
        <authorList>
            <person name="Chen W.-M."/>
        </authorList>
    </citation>
    <scope>NUCLEOTIDE SEQUENCE [LARGE SCALE GENOMIC DNA]</scope>
    <source>
        <strain evidence="2 3">KMB7</strain>
    </source>
</reference>
<feature type="chain" id="PRO_5020512208" description="APCDD1 domain-containing protein" evidence="1">
    <location>
        <begin position="25"/>
        <end position="161"/>
    </location>
</feature>
<organism evidence="2 3">
    <name type="scientific">Aquabacterium lacunae</name>
    <dbReference type="NCBI Taxonomy" id="2528630"/>
    <lineage>
        <taxon>Bacteria</taxon>
        <taxon>Pseudomonadati</taxon>
        <taxon>Pseudomonadota</taxon>
        <taxon>Betaproteobacteria</taxon>
        <taxon>Burkholderiales</taxon>
        <taxon>Aquabacterium</taxon>
    </lineage>
</organism>
<gene>
    <name evidence="2" type="ORF">EYS42_15160</name>
</gene>
<keyword evidence="1" id="KW-0732">Signal</keyword>
<sequence length="161" mass="17658">MRVFAHTARLSLLSLMAVLPVAQAADTVTASDVYLGTWVSKECVPASGKFYRHVMDISRATGEDHLRISTALHEYADPKCKGASQPMNDEPDVRVMRMSGQVRVGNRLADRATYTADGTTNLLKTLLVSDGDTFQEGDDDGPLDAEGFPTRLDKAIYLRRP</sequence>
<dbReference type="Proteomes" id="UP000292120">
    <property type="component" value="Unassembled WGS sequence"/>
</dbReference>
<evidence type="ECO:0000313" key="2">
    <source>
        <dbReference type="EMBL" id="TBO28342.1"/>
    </source>
</evidence>
<keyword evidence="3" id="KW-1185">Reference proteome</keyword>
<dbReference type="RefSeq" id="WP_130969039.1">
    <property type="nucleotide sequence ID" value="NZ_SIXI01000007.1"/>
</dbReference>
<comment type="caution">
    <text evidence="2">The sequence shown here is derived from an EMBL/GenBank/DDBJ whole genome shotgun (WGS) entry which is preliminary data.</text>
</comment>